<dbReference type="InterPro" id="IPR005135">
    <property type="entry name" value="Endo/exonuclease/phosphatase"/>
</dbReference>
<dbReference type="InterPro" id="IPR012337">
    <property type="entry name" value="RNaseH-like_sf"/>
</dbReference>
<organism evidence="4">
    <name type="scientific">Cladocopium goreaui</name>
    <dbReference type="NCBI Taxonomy" id="2562237"/>
    <lineage>
        <taxon>Eukaryota</taxon>
        <taxon>Sar</taxon>
        <taxon>Alveolata</taxon>
        <taxon>Dinophyceae</taxon>
        <taxon>Suessiales</taxon>
        <taxon>Symbiodiniaceae</taxon>
        <taxon>Cladocopium</taxon>
    </lineage>
</organism>
<dbReference type="GO" id="GO:0003676">
    <property type="term" value="F:nucleic acid binding"/>
    <property type="evidence" value="ECO:0007669"/>
    <property type="project" value="InterPro"/>
</dbReference>
<evidence type="ECO:0000313" key="6">
    <source>
        <dbReference type="Proteomes" id="UP001152797"/>
    </source>
</evidence>
<dbReference type="InterPro" id="IPR036397">
    <property type="entry name" value="RNaseH_sf"/>
</dbReference>
<dbReference type="Gene3D" id="3.30.420.10">
    <property type="entry name" value="Ribonuclease H-like superfamily/Ribonuclease H"/>
    <property type="match status" value="1"/>
</dbReference>
<dbReference type="InterPro" id="IPR036691">
    <property type="entry name" value="Endo/exonu/phosph_ase_sf"/>
</dbReference>
<feature type="domain" description="RNase H type-1" evidence="3">
    <location>
        <begin position="1362"/>
        <end position="1516"/>
    </location>
</feature>
<dbReference type="Pfam" id="PF00075">
    <property type="entry name" value="RNase_H"/>
    <property type="match status" value="1"/>
</dbReference>
<dbReference type="PANTHER" id="PTHR19446">
    <property type="entry name" value="REVERSE TRANSCRIPTASES"/>
    <property type="match status" value="1"/>
</dbReference>
<sequence>MNEADLYAMVNLDELCTIEDCVLWVDLRYVPHGERVHVEEGSFLQIFVGEDQSSDAEPSGEVCVPDELAGVRQVFASHTASDMPSAVHSTQDMEVDTGSSHVHQCLKRTWNALFFLWYLWSDCFHVHAFHQQVLRLGEAEHPGPTMWIGTSNPSGLRGKEESYFELPVGVWGISENHLTHMNQRDADSTTRRLSHEYDRHLHLVHGAPVAPRTATSQAGTWAGVSTITDLPCRPISIPWPNSEYALGRVQMLQLWFGPFQLEGANVYGWPHSPTWPRAAEATETMLQHITQELVISRTGPRFIVGDFNCKSHESPSMALWKAQGWVDVQEWAFHKYGRPHTLTSKNTNILDYIFLSPELAQYLTCVDAWTLFADHTTIGACLDLPVRKVEQQVWQMPAYIPYDKVDMKLWHQDAKCPAHNSALSPDAAFRAFSLAFEESLEGAIDAPGNSLPPSCRGRGQRCAPERRPPQCPVLKPSRPGEVQQSSCFLGRTVHKWFMQLRRMQSMLHALKAGKTTWDAIIYRTELWRAIYRAKGFEGGFASWWYQRPIKCHGSPVDIPTRVPTLRHMELLFMDYEINYRKFEHWHAKQRKDALQLALQENQNKIFALVRPTGKTPLQHLEARTETQILGISDDGTQIHVEEVPTIDEQCVINIEGQHFSAVAVDGPVITLSAAIESDHPEVAHITRHFSTVEQIQGHLAEFWHERWWKSPPSESDWQRIFQFGEAYLQPRAEQHENLTVGQWKEANKRYKVSAARGPDGYARRDLQWMPEVFQDNLVQQMNHWEAIGEFPEALCTGFVHPLPKRDDSVLVGDFRPVIIYSMIYRSWASLRAKQILGLLSQCAGRHQFGFLQNKEGAEIWMLIQATIEESILTQKPLAGYVSDIEKAFEGLPRKPLLWLGQRLGASKKVLKLWDFFLSHMSRRFLLSNEVGPPLFSNTGVPEGCAMSCAAMAIANVVFHKYMDLYARVTSLSFVDNLELLSRCTSNLHDGILKMQAWSDMWALKLDEKKSYAWASTPSLRAQCKQINVEVKMHAKDLGAPMTYGSKHSVAEQLDRIKALKPLWLLLRRMAVSLWMKQKILIQAFWPRAYYGSAICCMSWTHTKQLRTEAMRALKANRGGANPGMRLAILCQPQTDPGYFHFWQVLLTFKRICCKQPGFVQLWSAFMGSYQGVPSYGPFGKLLEICAQVGWQIEPPMLVDHDGVAFNLLLVGQKRLEDLAIDAWRQGVAAAFSKRKDVTDLQGIDWRVLDKVHKTLPPFKREAIHVLQDGTFVERRIHSKYDLTKDGRCTKCGHEDSILHRCRFCPATRSVREQFPHLMQIWDHLPQAFTLRLLPSRNPFEMQYKQHLAQTEAKCIGLKMLSPKAQPDLFTDGSCIDPLHPWGAAAAWSVVSASHDKVVAKGTVAGWQQTSDRAEVIAIREAIKYAIINPGCTTIWSDSAYAAGGVVRLLQNIEDVPSDAHADVWEELQVLLHGHDGRIQIQHVSSHRGSDRLLMDVDSWTAYWNARADHEAVMAHSLRAFELETSRKQMLDHFHRQIETLKQLADFHFMIAETFHAKDPENEEESRGETLAEDAVTFKVSLVELAIHFGLGKVITRLPMPDLKEKNRWVDPQVLPAASVGKQTVAAILKLLRNFFLSLDECFDFEIQWIECLDLTTIGVAPPQRGVVLRLGCNTVKTMGQQLAAFALKRPIRKAGDLSRPVQ</sequence>
<feature type="domain" description="Reverse transcriptase" evidence="2">
    <location>
        <begin position="783"/>
        <end position="1030"/>
    </location>
</feature>
<dbReference type="Pfam" id="PF00078">
    <property type="entry name" value="RVT_1"/>
    <property type="match status" value="1"/>
</dbReference>
<evidence type="ECO:0000259" key="3">
    <source>
        <dbReference type="PROSITE" id="PS50879"/>
    </source>
</evidence>
<dbReference type="PROSITE" id="PS50878">
    <property type="entry name" value="RT_POL"/>
    <property type="match status" value="1"/>
</dbReference>
<dbReference type="Pfam" id="PF03372">
    <property type="entry name" value="Exo_endo_phos"/>
    <property type="match status" value="1"/>
</dbReference>
<reference evidence="5" key="2">
    <citation type="submission" date="2024-04" db="EMBL/GenBank/DDBJ databases">
        <authorList>
            <person name="Chen Y."/>
            <person name="Shah S."/>
            <person name="Dougan E. K."/>
            <person name="Thang M."/>
            <person name="Chan C."/>
        </authorList>
    </citation>
    <scope>NUCLEOTIDE SEQUENCE [LARGE SCALE GENOMIC DNA]</scope>
</reference>
<dbReference type="EMBL" id="CAMXCT020002424">
    <property type="protein sequence ID" value="CAL1151447.1"/>
    <property type="molecule type" value="Genomic_DNA"/>
</dbReference>
<protein>
    <recommendedName>
        <fullName evidence="7">RNase H type-1 domain-containing protein</fullName>
    </recommendedName>
</protein>
<dbReference type="SUPFAM" id="SSF53098">
    <property type="entry name" value="Ribonuclease H-like"/>
    <property type="match status" value="1"/>
</dbReference>
<proteinExistence type="predicted"/>
<comment type="caution">
    <text evidence="4">The sequence shown here is derived from an EMBL/GenBank/DDBJ whole genome shotgun (WGS) entry which is preliminary data.</text>
</comment>
<evidence type="ECO:0000313" key="5">
    <source>
        <dbReference type="EMBL" id="CAL1151447.1"/>
    </source>
</evidence>
<dbReference type="OrthoDB" id="423732at2759"/>
<accession>A0A9P1CT39</accession>
<evidence type="ECO:0000259" key="2">
    <source>
        <dbReference type="PROSITE" id="PS50878"/>
    </source>
</evidence>
<gene>
    <name evidence="4" type="ORF">C1SCF055_LOCUS24403</name>
</gene>
<dbReference type="EMBL" id="CAMXCT010002424">
    <property type="protein sequence ID" value="CAI3998072.1"/>
    <property type="molecule type" value="Genomic_DNA"/>
</dbReference>
<dbReference type="Proteomes" id="UP001152797">
    <property type="component" value="Unassembled WGS sequence"/>
</dbReference>
<feature type="region of interest" description="Disordered" evidence="1">
    <location>
        <begin position="455"/>
        <end position="478"/>
    </location>
</feature>
<name>A0A9P1CT39_9DINO</name>
<dbReference type="EMBL" id="CAMXCT030002424">
    <property type="protein sequence ID" value="CAL4785384.1"/>
    <property type="molecule type" value="Genomic_DNA"/>
</dbReference>
<reference evidence="4" key="1">
    <citation type="submission" date="2022-10" db="EMBL/GenBank/DDBJ databases">
        <authorList>
            <person name="Chen Y."/>
            <person name="Dougan E. K."/>
            <person name="Chan C."/>
            <person name="Rhodes N."/>
            <person name="Thang M."/>
        </authorList>
    </citation>
    <scope>NUCLEOTIDE SEQUENCE</scope>
</reference>
<dbReference type="GO" id="GO:0004523">
    <property type="term" value="F:RNA-DNA hybrid ribonuclease activity"/>
    <property type="evidence" value="ECO:0007669"/>
    <property type="project" value="InterPro"/>
</dbReference>
<dbReference type="SUPFAM" id="SSF56219">
    <property type="entry name" value="DNase I-like"/>
    <property type="match status" value="1"/>
</dbReference>
<evidence type="ECO:0000313" key="4">
    <source>
        <dbReference type="EMBL" id="CAI3998072.1"/>
    </source>
</evidence>
<dbReference type="InterPro" id="IPR000477">
    <property type="entry name" value="RT_dom"/>
</dbReference>
<keyword evidence="6" id="KW-1185">Reference proteome</keyword>
<dbReference type="PROSITE" id="PS50879">
    <property type="entry name" value="RNASE_H_1"/>
    <property type="match status" value="1"/>
</dbReference>
<evidence type="ECO:0008006" key="7">
    <source>
        <dbReference type="Google" id="ProtNLM"/>
    </source>
</evidence>
<dbReference type="Gene3D" id="3.60.10.10">
    <property type="entry name" value="Endonuclease/exonuclease/phosphatase"/>
    <property type="match status" value="1"/>
</dbReference>
<dbReference type="InterPro" id="IPR002156">
    <property type="entry name" value="RNaseH_domain"/>
</dbReference>
<evidence type="ECO:0000256" key="1">
    <source>
        <dbReference type="SAM" id="MobiDB-lite"/>
    </source>
</evidence>